<evidence type="ECO:0000256" key="1">
    <source>
        <dbReference type="SAM" id="Phobius"/>
    </source>
</evidence>
<name>A0ABU9MW02_9GAMM</name>
<dbReference type="RefSeq" id="WP_342678094.1">
    <property type="nucleotide sequence ID" value="NZ_JBCGCU010000007.1"/>
</dbReference>
<feature type="transmembrane region" description="Helical" evidence="1">
    <location>
        <begin position="120"/>
        <end position="138"/>
    </location>
</feature>
<evidence type="ECO:0000313" key="3">
    <source>
        <dbReference type="Proteomes" id="UP001447008"/>
    </source>
</evidence>
<dbReference type="Pfam" id="PF11143">
    <property type="entry name" value="DUF2919"/>
    <property type="match status" value="1"/>
</dbReference>
<dbReference type="InterPro" id="IPR021318">
    <property type="entry name" value="DUF2919"/>
</dbReference>
<gene>
    <name evidence="2" type="ORF">WCN91_08445</name>
</gene>
<keyword evidence="1" id="KW-0472">Membrane</keyword>
<accession>A0ABU9MW02</accession>
<keyword evidence="1" id="KW-0812">Transmembrane</keyword>
<comment type="caution">
    <text evidence="2">The sequence shown here is derived from an EMBL/GenBank/DDBJ whole genome shotgun (WGS) entry which is preliminary data.</text>
</comment>
<dbReference type="EMBL" id="JBCGCU010000007">
    <property type="protein sequence ID" value="MEM0515454.1"/>
    <property type="molecule type" value="Genomic_DNA"/>
</dbReference>
<feature type="transmembrane region" description="Helical" evidence="1">
    <location>
        <begin position="21"/>
        <end position="39"/>
    </location>
</feature>
<feature type="transmembrane region" description="Helical" evidence="1">
    <location>
        <begin position="59"/>
        <end position="76"/>
    </location>
</feature>
<proteinExistence type="predicted"/>
<dbReference type="Proteomes" id="UP001447008">
    <property type="component" value="Unassembled WGS sequence"/>
</dbReference>
<feature type="transmembrane region" description="Helical" evidence="1">
    <location>
        <begin position="96"/>
        <end position="114"/>
    </location>
</feature>
<keyword evidence="3" id="KW-1185">Reference proteome</keyword>
<reference evidence="2 3" key="1">
    <citation type="submission" date="2024-03" db="EMBL/GenBank/DDBJ databases">
        <title>Pseudoalteromonas qingdaonensis sp. nov., isolated from the intestines of marine benthic organisms.</title>
        <authorList>
            <person name="Lin X."/>
            <person name="Fang S."/>
            <person name="Hu X."/>
        </authorList>
    </citation>
    <scope>NUCLEOTIDE SEQUENCE [LARGE SCALE GENOMIC DNA]</scope>
    <source>
        <strain evidence="2 3">YIC-827</strain>
    </source>
</reference>
<sequence>MKLYGPEYWDKYGAYRTPIGFTLALIILLRPYLIWAFAAISRRPELDLVALVYRQKQDFFVALAIAAIAIVPATVYSLRRPGSSLRLKSLWRHMRWPLVLCAMLDLAWLILQASQQYYKFSLYIAVQAVAVAWILLYLMRSRYLRVFFADWPDELESKKSDAKGKDN</sequence>
<organism evidence="2 3">
    <name type="scientific">Pseudoalteromonas qingdaonensis</name>
    <dbReference type="NCBI Taxonomy" id="3131913"/>
    <lineage>
        <taxon>Bacteria</taxon>
        <taxon>Pseudomonadati</taxon>
        <taxon>Pseudomonadota</taxon>
        <taxon>Gammaproteobacteria</taxon>
        <taxon>Alteromonadales</taxon>
        <taxon>Pseudoalteromonadaceae</taxon>
        <taxon>Pseudoalteromonas</taxon>
    </lineage>
</organism>
<keyword evidence="1" id="KW-1133">Transmembrane helix</keyword>
<protein>
    <submittedName>
        <fullName evidence="2">DUF2919 domain-containing protein</fullName>
    </submittedName>
</protein>
<evidence type="ECO:0000313" key="2">
    <source>
        <dbReference type="EMBL" id="MEM0515454.1"/>
    </source>
</evidence>